<dbReference type="EMBL" id="FM207862">
    <property type="protein sequence ID" value="CAR63723.1"/>
    <property type="molecule type" value="mRNA"/>
</dbReference>
<organism evidence="1">
    <name type="scientific">Angiostrongylus cantonensis</name>
    <name type="common">Rat lungworm</name>
    <dbReference type="NCBI Taxonomy" id="6313"/>
    <lineage>
        <taxon>Eukaryota</taxon>
        <taxon>Metazoa</taxon>
        <taxon>Ecdysozoa</taxon>
        <taxon>Nematoda</taxon>
        <taxon>Chromadorea</taxon>
        <taxon>Rhabditida</taxon>
        <taxon>Rhabditina</taxon>
        <taxon>Rhabditomorpha</taxon>
        <taxon>Strongyloidea</taxon>
        <taxon>Metastrongylidae</taxon>
        <taxon>Angiostrongylus</taxon>
    </lineage>
</organism>
<reference evidence="1" key="1">
    <citation type="submission" date="2008-08" db="EMBL/GenBank/DDBJ databases">
        <authorList>
            <person name="Zhan X.M."/>
        </authorList>
    </citation>
    <scope>NUCLEOTIDE SEQUENCE</scope>
</reference>
<accession>C7TNY0</accession>
<name>C7TNY0_ANGCA</name>
<sequence length="88" mass="10334">MLIKLNPFTSTVLLSQSLVHKLFFNILRNKCDVCELGNVEEHMFNGNSFYSQKLFRLQDKNVFSKSWVLVGDNVRYFKILFINLTTRA</sequence>
<evidence type="ECO:0000313" key="1">
    <source>
        <dbReference type="EMBL" id="CAR63723.1"/>
    </source>
</evidence>
<protein>
    <submittedName>
        <fullName evidence="1">Uncharacterized protein</fullName>
    </submittedName>
</protein>
<proteinExistence type="evidence at transcript level"/>
<dbReference type="AlphaFoldDB" id="C7TNY0"/>
<reference evidence="1" key="2">
    <citation type="journal article" date="2009" name="BMC Mol. Biol.">
        <title>Preliminary molecular characterization of the human pathogen Angiostrongylus cantonensis.</title>
        <authorList>
            <person name="He H."/>
            <person name="Cheng M."/>
            <person name="Yang X."/>
            <person name="Meng J."/>
            <person name="He A."/>
            <person name="Zheng X."/>
            <person name="Li Z."/>
            <person name="Guo P."/>
            <person name="Pan Z."/>
            <person name="Zhan X."/>
        </authorList>
    </citation>
    <scope>NUCLEOTIDE SEQUENCE</scope>
</reference>